<dbReference type="GO" id="GO:0005737">
    <property type="term" value="C:cytoplasm"/>
    <property type="evidence" value="ECO:0000318"/>
    <property type="project" value="GO_Central"/>
</dbReference>
<dbReference type="SMART" id="SM00367">
    <property type="entry name" value="LRR_CC"/>
    <property type="match status" value="4"/>
</dbReference>
<dbReference type="GeneID" id="5887565"/>
<keyword evidence="3" id="KW-1185">Reference proteome</keyword>
<dbReference type="InterPro" id="IPR032675">
    <property type="entry name" value="LRR_dom_sf"/>
</dbReference>
<dbReference type="PANTHER" id="PTHR13318">
    <property type="entry name" value="PARTNER OF PAIRED, ISOFORM B-RELATED"/>
    <property type="match status" value="1"/>
</dbReference>
<dbReference type="Proteomes" id="UP000001357">
    <property type="component" value="Unassembled WGS sequence"/>
</dbReference>
<dbReference type="InterPro" id="IPR001810">
    <property type="entry name" value="F-box_dom"/>
</dbReference>
<accession>A9UQK3</accession>
<evidence type="ECO:0000313" key="3">
    <source>
        <dbReference type="Proteomes" id="UP000001357"/>
    </source>
</evidence>
<evidence type="ECO:0000259" key="1">
    <source>
        <dbReference type="PROSITE" id="PS50181"/>
    </source>
</evidence>
<dbReference type="STRING" id="81824.A9UQK3"/>
<proteinExistence type="predicted"/>
<dbReference type="InterPro" id="IPR001611">
    <property type="entry name" value="Leu-rich_rpt"/>
</dbReference>
<dbReference type="Pfam" id="PF12937">
    <property type="entry name" value="F-box-like"/>
    <property type="match status" value="1"/>
</dbReference>
<dbReference type="InterPro" id="IPR006553">
    <property type="entry name" value="Leu-rich_rpt_Cys-con_subtyp"/>
</dbReference>
<evidence type="ECO:0000313" key="2">
    <source>
        <dbReference type="EMBL" id="EDQ92613.1"/>
    </source>
</evidence>
<dbReference type="AlphaFoldDB" id="A9UQK3"/>
<protein>
    <recommendedName>
        <fullName evidence="1">F-box domain-containing protein</fullName>
    </recommendedName>
</protein>
<sequence>MDTLQPRQGIRLRKCMDVRPVVLPDDVLLNIFSRFSPRELLVLMQVCRQWRRVGCHPHLWTYVNFGLAGCELELQVDDQGLGSCLRLGPVFQLDLELCRGVRQATLAVVATQCATTLQRLNLAGCRSISPSGLAPLVQCTQLRVLSLRGCVQCSDESIAGVLRACPKLAYLDLGFIPGLDKQVGQALGQLPHLRHLSLRATPTNGTFLTHLARANPPLQFLSLRKCPLVPMPALAALLRTEGPRTHMQRLDLRQMPYTAEALAHFATLLDTLQSLLYVDVDAMLVMERFVLTSAVGGYQYQAAALDDDPRDSLQNNTFYAAFAPGPTRLAGAHHETYGCILD</sequence>
<dbReference type="PROSITE" id="PS50181">
    <property type="entry name" value="FBOX"/>
    <property type="match status" value="1"/>
</dbReference>
<dbReference type="KEGG" id="mbr:MONBRDRAFT_35657"/>
<dbReference type="SUPFAM" id="SSF52047">
    <property type="entry name" value="RNI-like"/>
    <property type="match status" value="1"/>
</dbReference>
<gene>
    <name evidence="2" type="ORF">MONBRDRAFT_35657</name>
</gene>
<dbReference type="EMBL" id="CH991543">
    <property type="protein sequence ID" value="EDQ92613.1"/>
    <property type="molecule type" value="Genomic_DNA"/>
</dbReference>
<dbReference type="Pfam" id="PF13516">
    <property type="entry name" value="LRR_6"/>
    <property type="match status" value="1"/>
</dbReference>
<organism evidence="2 3">
    <name type="scientific">Monosiga brevicollis</name>
    <name type="common">Choanoflagellate</name>
    <dbReference type="NCBI Taxonomy" id="81824"/>
    <lineage>
        <taxon>Eukaryota</taxon>
        <taxon>Choanoflagellata</taxon>
        <taxon>Craspedida</taxon>
        <taxon>Salpingoecidae</taxon>
        <taxon>Monosiga</taxon>
    </lineage>
</organism>
<dbReference type="SUPFAM" id="SSF81383">
    <property type="entry name" value="F-box domain"/>
    <property type="match status" value="1"/>
</dbReference>
<dbReference type="RefSeq" id="XP_001742375.1">
    <property type="nucleotide sequence ID" value="XM_001742323.1"/>
</dbReference>
<dbReference type="InParanoid" id="A9UQK3"/>
<dbReference type="InterPro" id="IPR036047">
    <property type="entry name" value="F-box-like_dom_sf"/>
</dbReference>
<dbReference type="PANTHER" id="PTHR13318:SF190">
    <property type="entry name" value="PARTNER OF PAIRED, ISOFORM B"/>
    <property type="match status" value="1"/>
</dbReference>
<reference evidence="2 3" key="1">
    <citation type="journal article" date="2008" name="Nature">
        <title>The genome of the choanoflagellate Monosiga brevicollis and the origin of metazoans.</title>
        <authorList>
            <consortium name="JGI Sequencing"/>
            <person name="King N."/>
            <person name="Westbrook M.J."/>
            <person name="Young S.L."/>
            <person name="Kuo A."/>
            <person name="Abedin M."/>
            <person name="Chapman J."/>
            <person name="Fairclough S."/>
            <person name="Hellsten U."/>
            <person name="Isogai Y."/>
            <person name="Letunic I."/>
            <person name="Marr M."/>
            <person name="Pincus D."/>
            <person name="Putnam N."/>
            <person name="Rokas A."/>
            <person name="Wright K.J."/>
            <person name="Zuzow R."/>
            <person name="Dirks W."/>
            <person name="Good M."/>
            <person name="Goodstein D."/>
            <person name="Lemons D."/>
            <person name="Li W."/>
            <person name="Lyons J.B."/>
            <person name="Morris A."/>
            <person name="Nichols S."/>
            <person name="Richter D.J."/>
            <person name="Salamov A."/>
            <person name="Bork P."/>
            <person name="Lim W.A."/>
            <person name="Manning G."/>
            <person name="Miller W.T."/>
            <person name="McGinnis W."/>
            <person name="Shapiro H."/>
            <person name="Tjian R."/>
            <person name="Grigoriev I.V."/>
            <person name="Rokhsar D."/>
        </authorList>
    </citation>
    <scope>NUCLEOTIDE SEQUENCE [LARGE SCALE GENOMIC DNA]</scope>
    <source>
        <strain evidence="3">MX1 / ATCC 50154</strain>
    </source>
</reference>
<dbReference type="SMART" id="SM00256">
    <property type="entry name" value="FBOX"/>
    <property type="match status" value="1"/>
</dbReference>
<dbReference type="Gene3D" id="3.80.10.10">
    <property type="entry name" value="Ribonuclease Inhibitor"/>
    <property type="match status" value="1"/>
</dbReference>
<feature type="domain" description="F-box" evidence="1">
    <location>
        <begin position="17"/>
        <end position="63"/>
    </location>
</feature>
<name>A9UQK3_MONBE</name>